<dbReference type="STRING" id="1448321.A0A317V9Y0"/>
<dbReference type="Gene3D" id="3.30.300.30">
    <property type="match status" value="1"/>
</dbReference>
<dbReference type="VEuPathDB" id="FungiDB:BO70DRAFT_343322"/>
<dbReference type="GO" id="GO:0004312">
    <property type="term" value="F:fatty acid synthase activity"/>
    <property type="evidence" value="ECO:0007669"/>
    <property type="project" value="TreeGrafter"/>
</dbReference>
<dbReference type="InterPro" id="IPR020806">
    <property type="entry name" value="PKS_PP-bd"/>
</dbReference>
<dbReference type="InterPro" id="IPR020845">
    <property type="entry name" value="AMP-binding_CS"/>
</dbReference>
<dbReference type="GO" id="GO:0030639">
    <property type="term" value="P:polyketide biosynthetic process"/>
    <property type="evidence" value="ECO:0007669"/>
    <property type="project" value="UniProtKB-ARBA"/>
</dbReference>
<dbReference type="Gene3D" id="3.40.366.10">
    <property type="entry name" value="Malonyl-Coenzyme A Acyl Carrier Protein, domain 2"/>
    <property type="match status" value="1"/>
</dbReference>
<dbReference type="PROSITE" id="PS00606">
    <property type="entry name" value="KS3_1"/>
    <property type="match status" value="1"/>
</dbReference>
<keyword evidence="5" id="KW-0677">Repeat</keyword>
<dbReference type="InterPro" id="IPR014043">
    <property type="entry name" value="Acyl_transferase_dom"/>
</dbReference>
<dbReference type="GO" id="GO:0005886">
    <property type="term" value="C:plasma membrane"/>
    <property type="evidence" value="ECO:0007669"/>
    <property type="project" value="TreeGrafter"/>
</dbReference>
<keyword evidence="3" id="KW-0436">Ligase</keyword>
<evidence type="ECO:0000256" key="2">
    <source>
        <dbReference type="ARBA" id="ARBA00022553"/>
    </source>
</evidence>
<comment type="similarity">
    <text evidence="7">In the C-terminal section; belongs to the NRP synthetase family.</text>
</comment>
<dbReference type="OrthoDB" id="329835at2759"/>
<dbReference type="InterPro" id="IPR000873">
    <property type="entry name" value="AMP-dep_synth/lig_dom"/>
</dbReference>
<dbReference type="InterPro" id="IPR013120">
    <property type="entry name" value="FAR_NAD-bd"/>
</dbReference>
<dbReference type="InterPro" id="IPR014030">
    <property type="entry name" value="Ketoacyl_synth_N"/>
</dbReference>
<feature type="compositionally biased region" description="Acidic residues" evidence="9">
    <location>
        <begin position="2342"/>
        <end position="2354"/>
    </location>
</feature>
<dbReference type="Pfam" id="PF00698">
    <property type="entry name" value="Acyl_transf_1"/>
    <property type="match status" value="1"/>
</dbReference>
<dbReference type="InterPro" id="IPR050091">
    <property type="entry name" value="PKS_NRPS_Biosynth_Enz"/>
</dbReference>
<evidence type="ECO:0000256" key="9">
    <source>
        <dbReference type="SAM" id="MobiDB-lite"/>
    </source>
</evidence>
<dbReference type="PROSITE" id="PS00455">
    <property type="entry name" value="AMP_BINDING"/>
    <property type="match status" value="1"/>
</dbReference>
<dbReference type="Gene3D" id="1.10.1200.10">
    <property type="entry name" value="ACP-like"/>
    <property type="match status" value="2"/>
</dbReference>
<evidence type="ECO:0000259" key="10">
    <source>
        <dbReference type="PROSITE" id="PS50075"/>
    </source>
</evidence>
<dbReference type="SUPFAM" id="SSF55048">
    <property type="entry name" value="Probable ACP-binding domain of malonyl-CoA ACP transacylase"/>
    <property type="match status" value="1"/>
</dbReference>
<dbReference type="InterPro" id="IPR014031">
    <property type="entry name" value="Ketoacyl_synth_C"/>
</dbReference>
<keyword evidence="4" id="KW-0808">Transferase</keyword>
<dbReference type="SUPFAM" id="SSF51735">
    <property type="entry name" value="NAD(P)-binding Rossmann-fold domains"/>
    <property type="match status" value="3"/>
</dbReference>
<dbReference type="GO" id="GO:0004315">
    <property type="term" value="F:3-oxoacyl-[acyl-carrier-protein] synthase activity"/>
    <property type="evidence" value="ECO:0007669"/>
    <property type="project" value="InterPro"/>
</dbReference>
<dbReference type="CDD" id="cd00833">
    <property type="entry name" value="PKS"/>
    <property type="match status" value="1"/>
</dbReference>
<dbReference type="SUPFAM" id="SSF56801">
    <property type="entry name" value="Acetyl-CoA synthetase-like"/>
    <property type="match status" value="1"/>
</dbReference>
<dbReference type="Gene3D" id="3.30.559.30">
    <property type="entry name" value="Nonribosomal peptide synthetase, condensation domain"/>
    <property type="match status" value="1"/>
</dbReference>
<evidence type="ECO:0000259" key="12">
    <source>
        <dbReference type="PROSITE" id="PS52019"/>
    </source>
</evidence>
<dbReference type="InterPro" id="IPR001227">
    <property type="entry name" value="Ac_transferase_dom_sf"/>
</dbReference>
<dbReference type="CDD" id="cd05930">
    <property type="entry name" value="A_NRPS"/>
    <property type="match status" value="1"/>
</dbReference>
<feature type="domain" description="Carrier" evidence="10">
    <location>
        <begin position="3381"/>
        <end position="3459"/>
    </location>
</feature>
<dbReference type="InterPro" id="IPR016039">
    <property type="entry name" value="Thiolase-like"/>
</dbReference>
<dbReference type="InterPro" id="IPR045851">
    <property type="entry name" value="AMP-bd_C_sf"/>
</dbReference>
<keyword evidence="1" id="KW-0596">Phosphopantetheine</keyword>
<protein>
    <recommendedName>
        <fullName evidence="15">Polyketide synthase</fullName>
    </recommendedName>
</protein>
<dbReference type="SMART" id="SM00825">
    <property type="entry name" value="PKS_KS"/>
    <property type="match status" value="1"/>
</dbReference>
<dbReference type="InterPro" id="IPR032821">
    <property type="entry name" value="PKS_assoc"/>
</dbReference>
<dbReference type="Pfam" id="PF00501">
    <property type="entry name" value="AMP-binding"/>
    <property type="match status" value="1"/>
</dbReference>
<evidence type="ECO:0000256" key="1">
    <source>
        <dbReference type="ARBA" id="ARBA00022450"/>
    </source>
</evidence>
<dbReference type="Pfam" id="PF16197">
    <property type="entry name" value="KAsynt_C_assoc"/>
    <property type="match status" value="1"/>
</dbReference>
<dbReference type="GO" id="GO:0005737">
    <property type="term" value="C:cytoplasm"/>
    <property type="evidence" value="ECO:0007669"/>
    <property type="project" value="TreeGrafter"/>
</dbReference>
<evidence type="ECO:0000313" key="14">
    <source>
        <dbReference type="Proteomes" id="UP000247233"/>
    </source>
</evidence>
<dbReference type="GO" id="GO:0006633">
    <property type="term" value="P:fatty acid biosynthetic process"/>
    <property type="evidence" value="ECO:0007669"/>
    <property type="project" value="InterPro"/>
</dbReference>
<keyword evidence="6" id="KW-0511">Multifunctional enzyme</keyword>
<dbReference type="SUPFAM" id="SSF47336">
    <property type="entry name" value="ACP-like"/>
    <property type="match status" value="2"/>
</dbReference>
<dbReference type="SUPFAM" id="SSF53901">
    <property type="entry name" value="Thiolase-like"/>
    <property type="match status" value="1"/>
</dbReference>
<evidence type="ECO:0000256" key="3">
    <source>
        <dbReference type="ARBA" id="ARBA00022598"/>
    </source>
</evidence>
<dbReference type="Pfam" id="PF02801">
    <property type="entry name" value="Ketoacyl-synt_C"/>
    <property type="match status" value="1"/>
</dbReference>
<keyword evidence="2" id="KW-0597">Phosphoprotein</keyword>
<dbReference type="InterPro" id="IPR023213">
    <property type="entry name" value="CAT-like_dom_sf"/>
</dbReference>
<dbReference type="SMART" id="SM00827">
    <property type="entry name" value="PKS_AT"/>
    <property type="match status" value="1"/>
</dbReference>
<dbReference type="InterPro" id="IPR036736">
    <property type="entry name" value="ACP-like_sf"/>
</dbReference>
<organism evidence="13 14">
    <name type="scientific">Aspergillus heteromorphus CBS 117.55</name>
    <dbReference type="NCBI Taxonomy" id="1448321"/>
    <lineage>
        <taxon>Eukaryota</taxon>
        <taxon>Fungi</taxon>
        <taxon>Dikarya</taxon>
        <taxon>Ascomycota</taxon>
        <taxon>Pezizomycotina</taxon>
        <taxon>Eurotiomycetes</taxon>
        <taxon>Eurotiomycetidae</taxon>
        <taxon>Eurotiales</taxon>
        <taxon>Aspergillaceae</taxon>
        <taxon>Aspergillus</taxon>
        <taxon>Aspergillus subgen. Circumdati</taxon>
    </lineage>
</organism>
<dbReference type="SMART" id="SM00826">
    <property type="entry name" value="PKS_DH"/>
    <property type="match status" value="1"/>
</dbReference>
<feature type="region of interest" description="Disordered" evidence="9">
    <location>
        <begin position="3459"/>
        <end position="3479"/>
    </location>
</feature>
<sequence>MHPSSPSEPIAIIGSSCRYPGPAKNPSHLWQLLCDPYDLSKKAPADRFNIDGFYHSIGEHHGTTNAPKAYWLDGDVRMFDAPFFSITPKEAEAIDPQSKILLEVVYEGMESAGLTLQGCAGKKVGVFAGLMTADYELMTGKDDVTASQYTVTGTSRSLVSNRLSYFFNWNGPSMTIDTACSSSLVAMHQAVLSLRSGECSLACVAGANIMLGPDTFIIESSLHMLSPDGQSRMWDASANGYARGEGAGCFFIKTLSQALADGDGIECIIRETGVNSDGRTKGITMPSPDAQAALIRDTYYRSGLDPQNPLHRCQYFEAHGTGTQAGDPREAEAIHRAFFGMPGDSSNEVEGSLLVGSIKTIIGHTEGAAGVAGVLKASMALQQGVIPPNQHFHNVNPSVAPFMQRLCIPTALTPWPTTEPGQPLRASVNSFGFGGTNSHAILEKYDPAIHGRATTALAVPSTSASLPFVFSANSDQALVQMVDRYREYLATHPAIQLNDLAHTLAFRRSPLAQKLSFPPTNSIDALIQSMEGKLTAARESSSDIGVRTKPGESATRILGIFTGQGAQWPTMGKALLETSPSFRSSMQALDEVLQGCPTPPRWSLITELLAPPGQSRLQEASLSQPLCTAIQIALVDLLRQSGVHLDAVVGHSSGEIGAAYAAGSLTARDAILIAYYRGVHAKLARSPNGDSGAMMAVGMGVDEALDFCSHVDLAGRVFIAASNGGASVTLSGDEIAIHRAKALLDEEKRFCRLLKVDTAYHSHHMDPCADPYLQSLKACGINAQLSKPECPWVSSVYGPAGSPTALELSGRYWRDNMVQPVLFYEALTRVLAQNGPFDLVLEIGPHPALKGPAMQTIQESIGRKLPYSGVLNRGGDDSTAFADALGMIWTYLGPAAVDLAAYARSTAGGASYKLVRDRALPSYPWEHDRPHLRQPRTMRQYLNRPTLPHELLGIRTPDDTPSEYRWRNILTPAMLPWLQHHRFQSQIIVPATAYCVMALDAARAMATGYGKNVGMVEIQDLLIRNGITMEDDTQGIEILASLQYDAVLSTEHTLVTTFTLNWTPLSGNLPTKLAVSGRVVVDTSVASPNALPQRVQNAASTTPIDLDAFYESMSDIGLAYTEPFRALVGLNRRMNFASAQLQKPHPLDPSELSVRPALLDACCQTIFAAIAAPADGTLWTSFLPQSIARLRFNPALCEVDPTTSHLLDVEATVTRFERTSTKGPASFRGDVEIYNATGQMEIQIQGLTVQSFATASSADDRELYLQTIYKRDPWTGFDPSEEVSAFLKSLTHVVDRITHRHAHINVLEIDLGGAEPLTSSILEGLGRQYASYTYAGPQGMLRSQPQTVSHVEIQKDEPGLGLQQQEESFDLVVISRMGGMGAGVEAQAAAVRGLMHAGGFLIAVHSDGAMMQERLLRLLRSGNTADQQAPTPSGVSFEECGFSAPVHHHRSLRTGMSLSVAQATSPEILMLQSPIQHAPLLGITGKVLIIGGRKPETRGMVQRMQEVLSQSQCQVLVADSLEDLRAQDVAGVQSTVLLADLDEPILRDISASSLPTLQAIFSPNRYVLWLTQQSMTENPWHAASMGLGRTVKSETPQLELQFLDLDTLTGVEDLVTASFLRLAYASEKGTKGLTWTDESELRLVDGNLLIPRVVPIPRLNDRLNSARRTITRDVDGGDAKAPVELLVTEERGEEVYSVQSQTEVVSDGQTVRVKTLYNSLAALKVDGDGSALMAGLGVREDGKHVLFLAPQNSSWVTVPQAWTQEIDDNVKDDASAAAFLLRITLASRILATGNPILPLAVLEADSLFASAMDFLLEKDGQRSCHYVTSSQELALKDDRFLFVHPHSSQRVLRAALPATLGSIFDLSVGSPLAGALSSYGHIVPASSLAGVSSSVTAESVDTVALQLTQDWLRTKPSQVGTTAIRPVAELVGQDHPQPILTLVDWTRPDKLPSRIRPIDPASVLSPERTYVFVGLAGDLGESLCRLMALHGARHFVIASRNPVKAEGWAQDLRTRGVQVHLASLDVTSLDAVRQLERTLKDPATGHPPVGGVVNGAMLLSDGLFADMTLESLQRVMDPKTVGSQNLSDVFCDPGLDFFIMLSSLTSFPSGTISLTNTKQYMAGVAGQRRNRGLAGSVLDIGILYGIGYVNRVDGAEIYQNLRRQGYLPISERDVHEIFVEAILTGHAGSAFPSQISTGLQRWSPNAEVPLPWYQDPKFAHHRLLADGGASAGSGAGSGGGAQTVQALLLESKTAESIAETLQTALAGFLESMLRLPAGSVKSDMPITDLGVDSLAAVDIRSWFLKEVKQDMPVLKILGGSSLATLCQEVSVEIEESRKTATTDDDEDATTEEDTSSAASDLFNSLHLAPSTDLSSEPDDADPERLEQIAPMSFGQARMWFPFLLLDDKTTYNCTTSYRLRGPLDVDRYERAIQSVVRKHAIFRTCFYTESDEHSSSEAMQAVSATSRFKLNIVHDPDDTAAVDHETALIAGHSYALGAGDVFIATLIQHSATYHTVIFGYHHIIVDGVSWQHFLQEVERFYTSTATSASPAADYLDFAIKQQADLTSPSQTKKRTFWKDQFTPSAPSPIPLLPFARVPDRKPLQQYSVREHFIEFDRSLVSRIKSVATANHSTTFHVYLAALQVMLYRLLNVTDVCIGITDANRSDPAHLDTIGLMLDSLPLWFRHSHGGETFAERLQQTRSLVYSALGNSGIPLDVILADSGIESSTTHLPLFQVLVNYRMGAFKQKSVGEDVALDFLAYEDARHPFDFIMNIDEEDGRAGLTLSVQTALYDVVAGEGFLGVFTHFLEVLTQDPGVPFGVHRAFPREMVQKGTGLGVGSGWAGEWPATLPERVEAQASRFAADVAVQESSVECSYAEVMDRVQGIMAVLMQRHGMVKGSRVGVLAGPSLGSVLSLLALLRAGAVYVPLDERNSDERLAGIVQDASVGIVICDAQAGQRARALLSGVDGGEVMDISPWTGTTAPPRTASRNEAAYPASHDLAMIMFTSGSTGRPKGIMLSHGNFLAHVHAATTGMGLGRETVLQQSALGYDASLAQIFYALANGGKLVMSSNRSEMGEIAAVMQRERVSLTLMAPSEYAVLFQYGGEALAKCDAWRVAMCGGEAFTPQLRLWFRQLKPTGGLKVMNAYGPTEISVACNIGEVDYLDETLDAETRIPMGRALPGYSVMLVDDSTNSPVPLGCPGQIAVHGRAVSSLGYLNNEALTREKFVLLSQEGASTRWYLTGDMGRMDADGHVAYLRRIGQDSQIKLRGMRIELSEVSNAILDHAGGGISHAVVGVRGADLEQFLVAYVVLSSANTVGNRNPEEYLQDVLRTLPLPLAMRPAQAIPLRALPTNASGKLDMPALDALPLRIPSSQPIDGRSLTATEQQLKSIWESVLGQRPGLAISKHSNFFSSGGNSLLLLKLQAEIRKQLGAEMPLPELFRINTLESLALTIQDSSSSSSSSSPLPPSQVNPFSSIDWESETLPPAASHLHPSHLSQLPLPTRNLSVILTGATGFLGRAIARALQSRPEIQQIHCIAVRNRTSAAARALEASCPKAVLHSGSLTQPRLGLGDDEARLLFADAAAVIHNGADVSFLKPYATLRDANVGSTHELLRLCGEVDAHPVPIHFVSTAGVAALLPQPQAGDAGVVLHAESLSAHRPGSATAAAVDGYVASKWAAEVMLERAAGTGSQSVTVYRPSSITGPDAPMLDILHTVLRLSMEMRTVPSMKAWEGAFDLIGVEEAAEGVVGGVLGKATSKSKTAFVHLSGQRVVPVDDVKRTLEKDVGCAFEEVGMAEWLRRARGVGLNELVAAYLGEMLGEQGGWKLPRVERTV</sequence>
<dbReference type="PROSITE" id="PS00012">
    <property type="entry name" value="PHOSPHOPANTETHEINE"/>
    <property type="match status" value="1"/>
</dbReference>
<dbReference type="InterPro" id="IPR016035">
    <property type="entry name" value="Acyl_Trfase/lysoPLipase"/>
</dbReference>
<dbReference type="GO" id="GO:0031177">
    <property type="term" value="F:phosphopantetheine binding"/>
    <property type="evidence" value="ECO:0007669"/>
    <property type="project" value="InterPro"/>
</dbReference>
<dbReference type="Gene3D" id="3.40.50.720">
    <property type="entry name" value="NAD(P)-binding Rossmann-like Domain"/>
    <property type="match status" value="3"/>
</dbReference>
<dbReference type="InterPro" id="IPR042099">
    <property type="entry name" value="ANL_N_sf"/>
</dbReference>
<evidence type="ECO:0008006" key="15">
    <source>
        <dbReference type="Google" id="ProtNLM"/>
    </source>
</evidence>
<dbReference type="Gene3D" id="3.10.129.110">
    <property type="entry name" value="Polyketide synthase dehydratase"/>
    <property type="match status" value="1"/>
</dbReference>
<name>A0A317V9Y0_9EURO</name>
<dbReference type="RefSeq" id="XP_025396128.1">
    <property type="nucleotide sequence ID" value="XM_025541416.1"/>
</dbReference>
<dbReference type="PROSITE" id="PS50075">
    <property type="entry name" value="CARRIER"/>
    <property type="match status" value="2"/>
</dbReference>
<evidence type="ECO:0000256" key="5">
    <source>
        <dbReference type="ARBA" id="ARBA00022737"/>
    </source>
</evidence>
<dbReference type="InterPro" id="IPR020841">
    <property type="entry name" value="PKS_Beta-ketoAc_synthase_dom"/>
</dbReference>
<dbReference type="Pfam" id="PF14765">
    <property type="entry name" value="PS-DH"/>
    <property type="match status" value="1"/>
</dbReference>
<dbReference type="InterPro" id="IPR056501">
    <property type="entry name" value="NAD-bd_HRPKS_sdrA"/>
</dbReference>
<dbReference type="PANTHER" id="PTHR43775:SF20">
    <property type="entry name" value="HYBRID PKS-NRPS SYNTHETASE APDA"/>
    <property type="match status" value="1"/>
</dbReference>
<dbReference type="SUPFAM" id="SSF52151">
    <property type="entry name" value="FabD/lysophospholipase-like"/>
    <property type="match status" value="1"/>
</dbReference>
<evidence type="ECO:0000256" key="6">
    <source>
        <dbReference type="ARBA" id="ARBA00023268"/>
    </source>
</evidence>
<dbReference type="GeneID" id="37063653"/>
<dbReference type="Pfam" id="PF00668">
    <property type="entry name" value="Condensation"/>
    <property type="match status" value="1"/>
</dbReference>
<feature type="region of interest" description="C-terminal hotdog fold" evidence="8">
    <location>
        <begin position="1101"/>
        <end position="1258"/>
    </location>
</feature>
<feature type="active site" description="Proton acceptor; for dehydratase activity" evidence="8">
    <location>
        <position position="981"/>
    </location>
</feature>
<dbReference type="InterPro" id="IPR042104">
    <property type="entry name" value="PKS_dehydratase_sf"/>
</dbReference>
<evidence type="ECO:0000259" key="11">
    <source>
        <dbReference type="PROSITE" id="PS52004"/>
    </source>
</evidence>
<accession>A0A317V9Y0</accession>
<dbReference type="Pfam" id="PF23114">
    <property type="entry name" value="NAD-bd_HRPKS_sdrA"/>
    <property type="match status" value="1"/>
</dbReference>
<dbReference type="Gene3D" id="3.40.47.10">
    <property type="match status" value="1"/>
</dbReference>
<dbReference type="InterPro" id="IPR057326">
    <property type="entry name" value="KR_dom"/>
</dbReference>
<dbReference type="InterPro" id="IPR049552">
    <property type="entry name" value="PKS_DH_N"/>
</dbReference>
<dbReference type="GO" id="GO:0016874">
    <property type="term" value="F:ligase activity"/>
    <property type="evidence" value="ECO:0007669"/>
    <property type="project" value="UniProtKB-KW"/>
</dbReference>
<dbReference type="Gene3D" id="3.40.50.12780">
    <property type="entry name" value="N-terminal domain of ligase-like"/>
    <property type="match status" value="1"/>
</dbReference>
<dbReference type="InterPro" id="IPR020807">
    <property type="entry name" value="PKS_DH"/>
</dbReference>
<feature type="active site" description="Proton donor; for dehydratase activity" evidence="8">
    <location>
        <position position="1160"/>
    </location>
</feature>
<dbReference type="InterPro" id="IPR018201">
    <property type="entry name" value="Ketoacyl_synth_AS"/>
</dbReference>
<proteinExistence type="inferred from homology"/>
<evidence type="ECO:0000256" key="7">
    <source>
        <dbReference type="ARBA" id="ARBA00029443"/>
    </source>
</evidence>
<dbReference type="EMBL" id="MSFL01000029">
    <property type="protein sequence ID" value="PWY71026.1"/>
    <property type="molecule type" value="Genomic_DNA"/>
</dbReference>
<dbReference type="InterPro" id="IPR009081">
    <property type="entry name" value="PP-bd_ACP"/>
</dbReference>
<comment type="caution">
    <text evidence="13">The sequence shown here is derived from an EMBL/GenBank/DDBJ whole genome shotgun (WGS) entry which is preliminary data.</text>
</comment>
<dbReference type="Proteomes" id="UP000247233">
    <property type="component" value="Unassembled WGS sequence"/>
</dbReference>
<dbReference type="InterPro" id="IPR049551">
    <property type="entry name" value="PKS_DH_C"/>
</dbReference>
<dbReference type="Pfam" id="PF08659">
    <property type="entry name" value="KR"/>
    <property type="match status" value="1"/>
</dbReference>
<reference evidence="13 14" key="1">
    <citation type="submission" date="2016-12" db="EMBL/GenBank/DDBJ databases">
        <title>The genomes of Aspergillus section Nigri reveals drivers in fungal speciation.</title>
        <authorList>
            <consortium name="DOE Joint Genome Institute"/>
            <person name="Vesth T.C."/>
            <person name="Nybo J."/>
            <person name="Theobald S."/>
            <person name="Brandl J."/>
            <person name="Frisvad J.C."/>
            <person name="Nielsen K.F."/>
            <person name="Lyhne E.K."/>
            <person name="Kogle M.E."/>
            <person name="Kuo A."/>
            <person name="Riley R."/>
            <person name="Clum A."/>
            <person name="Nolan M."/>
            <person name="Lipzen A."/>
            <person name="Salamov A."/>
            <person name="Henrissat B."/>
            <person name="Wiebenga A."/>
            <person name="De Vries R.P."/>
            <person name="Grigoriev I.V."/>
            <person name="Mortensen U.H."/>
            <person name="Andersen M.R."/>
            <person name="Baker S.E."/>
        </authorList>
    </citation>
    <scope>NUCLEOTIDE SEQUENCE [LARGE SCALE GENOMIC DNA]</scope>
    <source>
        <strain evidence="13 14">CBS 117.55</strain>
    </source>
</reference>
<feature type="domain" description="Carrier" evidence="10">
    <location>
        <begin position="2255"/>
        <end position="2333"/>
    </location>
</feature>
<dbReference type="CDD" id="cd19532">
    <property type="entry name" value="C_PKS-NRPS"/>
    <property type="match status" value="1"/>
</dbReference>
<dbReference type="InterPro" id="IPR016036">
    <property type="entry name" value="Malonyl_transacylase_ACP-bd"/>
</dbReference>
<feature type="domain" description="PKS/mFAS DH" evidence="12">
    <location>
        <begin position="949"/>
        <end position="1258"/>
    </location>
</feature>
<dbReference type="Gene3D" id="3.30.559.10">
    <property type="entry name" value="Chloramphenicol acetyltransferase-like domain"/>
    <property type="match status" value="1"/>
</dbReference>
<dbReference type="InterPro" id="IPR036291">
    <property type="entry name" value="NAD(P)-bd_dom_sf"/>
</dbReference>
<dbReference type="SMART" id="SM00823">
    <property type="entry name" value="PKS_PP"/>
    <property type="match status" value="2"/>
</dbReference>
<evidence type="ECO:0000256" key="4">
    <source>
        <dbReference type="ARBA" id="ARBA00022679"/>
    </source>
</evidence>
<dbReference type="PANTHER" id="PTHR43775">
    <property type="entry name" value="FATTY ACID SYNTHASE"/>
    <property type="match status" value="1"/>
</dbReference>
<dbReference type="Pfam" id="PF21089">
    <property type="entry name" value="PKS_DH_N"/>
    <property type="match status" value="1"/>
</dbReference>
<dbReference type="InterPro" id="IPR049900">
    <property type="entry name" value="PKS_mFAS_DH"/>
</dbReference>
<feature type="region of interest" description="Disordered" evidence="9">
    <location>
        <begin position="2334"/>
        <end position="2357"/>
    </location>
</feature>
<dbReference type="SMART" id="SM00822">
    <property type="entry name" value="PKS_KR"/>
    <property type="match status" value="1"/>
</dbReference>
<keyword evidence="14" id="KW-1185">Reference proteome</keyword>
<feature type="domain" description="Ketosynthase family 3 (KS3)" evidence="11">
    <location>
        <begin position="7"/>
        <end position="444"/>
    </location>
</feature>
<dbReference type="InterPro" id="IPR001242">
    <property type="entry name" value="Condensation_dom"/>
</dbReference>
<evidence type="ECO:0000313" key="13">
    <source>
        <dbReference type="EMBL" id="PWY71026.1"/>
    </source>
</evidence>
<dbReference type="PROSITE" id="PS52019">
    <property type="entry name" value="PKS_MFAS_DH"/>
    <property type="match status" value="1"/>
</dbReference>
<dbReference type="Pfam" id="PF00109">
    <property type="entry name" value="ketoacyl-synt"/>
    <property type="match status" value="1"/>
</dbReference>
<dbReference type="SUPFAM" id="SSF52777">
    <property type="entry name" value="CoA-dependent acyltransferases"/>
    <property type="match status" value="2"/>
</dbReference>
<dbReference type="InterPro" id="IPR006162">
    <property type="entry name" value="Ppantetheine_attach_site"/>
</dbReference>
<dbReference type="PROSITE" id="PS52004">
    <property type="entry name" value="KS3_2"/>
    <property type="match status" value="1"/>
</dbReference>
<dbReference type="InterPro" id="IPR013968">
    <property type="entry name" value="PKS_KR"/>
</dbReference>
<gene>
    <name evidence="13" type="ORF">BO70DRAFT_343322</name>
</gene>
<feature type="region of interest" description="N-terminal hotdog fold" evidence="8">
    <location>
        <begin position="949"/>
        <end position="1086"/>
    </location>
</feature>
<dbReference type="Pfam" id="PF00550">
    <property type="entry name" value="PP-binding"/>
    <property type="match status" value="2"/>
</dbReference>
<dbReference type="Pfam" id="PF07993">
    <property type="entry name" value="NAD_binding_4"/>
    <property type="match status" value="1"/>
</dbReference>
<evidence type="ECO:0000256" key="8">
    <source>
        <dbReference type="PROSITE-ProRule" id="PRU01363"/>
    </source>
</evidence>